<dbReference type="AlphaFoldDB" id="A0A1M5UGD5"/>
<dbReference type="InterPro" id="IPR003265">
    <property type="entry name" value="HhH-GPD_domain"/>
</dbReference>
<dbReference type="InterPro" id="IPR023170">
    <property type="entry name" value="HhH_base_excis_C"/>
</dbReference>
<dbReference type="Proteomes" id="UP000184139">
    <property type="component" value="Unassembled WGS sequence"/>
</dbReference>
<evidence type="ECO:0000256" key="4">
    <source>
        <dbReference type="ARBA" id="ARBA00023014"/>
    </source>
</evidence>
<dbReference type="SUPFAM" id="SSF48150">
    <property type="entry name" value="DNA-glycosylase"/>
    <property type="match status" value="1"/>
</dbReference>
<evidence type="ECO:0000256" key="3">
    <source>
        <dbReference type="ARBA" id="ARBA00023004"/>
    </source>
</evidence>
<reference evidence="6 7" key="1">
    <citation type="submission" date="2016-11" db="EMBL/GenBank/DDBJ databases">
        <authorList>
            <person name="Jaros S."/>
            <person name="Januszkiewicz K."/>
            <person name="Wedrychowicz H."/>
        </authorList>
    </citation>
    <scope>NUCLEOTIDE SEQUENCE [LARGE SCALE GENOMIC DNA]</scope>
    <source>
        <strain evidence="6 7">DSM 9705</strain>
    </source>
</reference>
<evidence type="ECO:0000256" key="2">
    <source>
        <dbReference type="ARBA" id="ARBA00022723"/>
    </source>
</evidence>
<keyword evidence="4" id="KW-0411">Iron-sulfur</keyword>
<dbReference type="PANTHER" id="PTHR10359:SF19">
    <property type="entry name" value="DNA REPAIR GLYCOSYLASE MJ1434-RELATED"/>
    <property type="match status" value="1"/>
</dbReference>
<keyword evidence="2" id="KW-0479">Metal-binding</keyword>
<dbReference type="Gene3D" id="1.10.340.30">
    <property type="entry name" value="Hypothetical protein, domain 2"/>
    <property type="match status" value="1"/>
</dbReference>
<evidence type="ECO:0000256" key="1">
    <source>
        <dbReference type="ARBA" id="ARBA00022485"/>
    </source>
</evidence>
<dbReference type="STRING" id="1121409.SAMN02745124_01130"/>
<dbReference type="GO" id="GO:0006284">
    <property type="term" value="P:base-excision repair"/>
    <property type="evidence" value="ECO:0007669"/>
    <property type="project" value="InterPro"/>
</dbReference>
<feature type="domain" description="HhH-GPD" evidence="5">
    <location>
        <begin position="38"/>
        <end position="197"/>
    </location>
</feature>
<protein>
    <submittedName>
        <fullName evidence="6">DNA-3-methyladenine glycosylase III</fullName>
    </submittedName>
</protein>
<dbReference type="PIRSF" id="PIRSF001435">
    <property type="entry name" value="Nth"/>
    <property type="match status" value="1"/>
</dbReference>
<dbReference type="GO" id="GO:0046872">
    <property type="term" value="F:metal ion binding"/>
    <property type="evidence" value="ECO:0007669"/>
    <property type="project" value="UniProtKB-KW"/>
</dbReference>
<dbReference type="Pfam" id="PF00730">
    <property type="entry name" value="HhH-GPD"/>
    <property type="match status" value="1"/>
</dbReference>
<proteinExistence type="predicted"/>
<dbReference type="OrthoDB" id="9802365at2"/>
<name>A0A1M5UGD5_9BACT</name>
<keyword evidence="7" id="KW-1185">Reference proteome</keyword>
<accession>A0A1M5UGD5</accession>
<evidence type="ECO:0000259" key="5">
    <source>
        <dbReference type="SMART" id="SM00478"/>
    </source>
</evidence>
<keyword evidence="3" id="KW-0408">Iron</keyword>
<dbReference type="InterPro" id="IPR011257">
    <property type="entry name" value="DNA_glycosylase"/>
</dbReference>
<dbReference type="Gene3D" id="1.10.1670.10">
    <property type="entry name" value="Helix-hairpin-Helix base-excision DNA repair enzymes (C-terminal)"/>
    <property type="match status" value="1"/>
</dbReference>
<dbReference type="CDD" id="cd00056">
    <property type="entry name" value="ENDO3c"/>
    <property type="match status" value="1"/>
</dbReference>
<organism evidence="6 7">
    <name type="scientific">Desulfofustis glycolicus DSM 9705</name>
    <dbReference type="NCBI Taxonomy" id="1121409"/>
    <lineage>
        <taxon>Bacteria</taxon>
        <taxon>Pseudomonadati</taxon>
        <taxon>Thermodesulfobacteriota</taxon>
        <taxon>Desulfobulbia</taxon>
        <taxon>Desulfobulbales</taxon>
        <taxon>Desulfocapsaceae</taxon>
        <taxon>Desulfofustis</taxon>
    </lineage>
</organism>
<dbReference type="EMBL" id="FQXS01000005">
    <property type="protein sequence ID" value="SHH61886.1"/>
    <property type="molecule type" value="Genomic_DNA"/>
</dbReference>
<dbReference type="GO" id="GO:0003824">
    <property type="term" value="F:catalytic activity"/>
    <property type="evidence" value="ECO:0007669"/>
    <property type="project" value="InterPro"/>
</dbReference>
<dbReference type="SMART" id="SM00478">
    <property type="entry name" value="ENDO3c"/>
    <property type="match status" value="1"/>
</dbReference>
<gene>
    <name evidence="6" type="ORF">SAMN02745124_01130</name>
</gene>
<dbReference type="PANTHER" id="PTHR10359">
    <property type="entry name" value="A/G-SPECIFIC ADENINE GLYCOSYLASE/ENDONUCLEASE III"/>
    <property type="match status" value="1"/>
</dbReference>
<evidence type="ECO:0000313" key="7">
    <source>
        <dbReference type="Proteomes" id="UP000184139"/>
    </source>
</evidence>
<dbReference type="RefSeq" id="WP_073374104.1">
    <property type="nucleotide sequence ID" value="NZ_FQXS01000005.1"/>
</dbReference>
<keyword evidence="1" id="KW-0004">4Fe-4S</keyword>
<dbReference type="GO" id="GO:0051539">
    <property type="term" value="F:4 iron, 4 sulfur cluster binding"/>
    <property type="evidence" value="ECO:0007669"/>
    <property type="project" value="UniProtKB-KW"/>
</dbReference>
<evidence type="ECO:0000313" key="6">
    <source>
        <dbReference type="EMBL" id="SHH61886.1"/>
    </source>
</evidence>
<sequence>MTTRRRLQDIYDRLFEHFGPQRWWPAESAFEVMVGAVLTQNTNWRNVTVAIDRLREGDFLRFERLAALAEAELAEMIRPSGYFNVKARRLLNLLRMIGELYDGEPERMLTDEIETARARLLAVTGIGEETADSILLYAGNQPVFVVDAYTYRICSRHQLIDEECDYRRLQEVFMDNLPRDAALFNEYHALLVMAGKHYCKKKTPLCERCPLWEV</sequence>